<feature type="coiled-coil region" evidence="5">
    <location>
        <begin position="47"/>
        <end position="74"/>
    </location>
</feature>
<dbReference type="GO" id="GO:0042796">
    <property type="term" value="P:snRNA transcription by RNA polymerase III"/>
    <property type="evidence" value="ECO:0007669"/>
    <property type="project" value="TreeGrafter"/>
</dbReference>
<keyword evidence="2" id="KW-0238">DNA-binding</keyword>
<keyword evidence="7" id="KW-1185">Reference proteome</keyword>
<dbReference type="OrthoDB" id="2143914at2759"/>
<evidence type="ECO:0000256" key="2">
    <source>
        <dbReference type="ARBA" id="ARBA00023125"/>
    </source>
</evidence>
<dbReference type="EMBL" id="KV941727">
    <property type="protein sequence ID" value="PIO27975.1"/>
    <property type="molecule type" value="Genomic_DNA"/>
</dbReference>
<dbReference type="AlphaFoldDB" id="A0A2G9RJN6"/>
<proteinExistence type="predicted"/>
<evidence type="ECO:0000313" key="6">
    <source>
        <dbReference type="EMBL" id="PIO27975.1"/>
    </source>
</evidence>
<organism evidence="6 7">
    <name type="scientific">Aquarana catesbeiana</name>
    <name type="common">American bullfrog</name>
    <name type="synonym">Rana catesbeiana</name>
    <dbReference type="NCBI Taxonomy" id="8400"/>
    <lineage>
        <taxon>Eukaryota</taxon>
        <taxon>Metazoa</taxon>
        <taxon>Chordata</taxon>
        <taxon>Craniata</taxon>
        <taxon>Vertebrata</taxon>
        <taxon>Euteleostomi</taxon>
        <taxon>Amphibia</taxon>
        <taxon>Batrachia</taxon>
        <taxon>Anura</taxon>
        <taxon>Neobatrachia</taxon>
        <taxon>Ranoidea</taxon>
        <taxon>Ranidae</taxon>
        <taxon>Aquarana</taxon>
    </lineage>
</organism>
<dbReference type="GO" id="GO:0042795">
    <property type="term" value="P:snRNA transcription by RNA polymerase II"/>
    <property type="evidence" value="ECO:0007669"/>
    <property type="project" value="TreeGrafter"/>
</dbReference>
<gene>
    <name evidence="6" type="ORF">AB205_0155670</name>
</gene>
<evidence type="ECO:0000256" key="1">
    <source>
        <dbReference type="ARBA" id="ARBA00023015"/>
    </source>
</evidence>
<keyword evidence="5" id="KW-0175">Coiled coil</keyword>
<protein>
    <submittedName>
        <fullName evidence="6">Uncharacterized protein</fullName>
    </submittedName>
</protein>
<keyword evidence="4" id="KW-0539">Nucleus</keyword>
<name>A0A2G9RJN6_AQUCT</name>
<dbReference type="InterPro" id="IPR051575">
    <property type="entry name" value="Myb-like_DNA-bd"/>
</dbReference>
<sequence length="199" mass="23131">NALPVCYSLFADDLEEQFDGDCQTDDVTWEDDGSSAEMCLQMNLVYQAVIEEKLQELEVLLAQNKEQQEELMWELAGRKTQRAGTTKLYPLNLALGHFMKPYFKDKVSGLGPPANQEMRERSAHVVKAFKELVHKNWKPTDSLELRKAIFSDTLQKMLQPKMLKIEYLQQKHENTKNDIEKKILTKQIQEAEREIDDIK</sequence>
<dbReference type="GO" id="GO:0000978">
    <property type="term" value="F:RNA polymerase II cis-regulatory region sequence-specific DNA binding"/>
    <property type="evidence" value="ECO:0007669"/>
    <property type="project" value="TreeGrafter"/>
</dbReference>
<evidence type="ECO:0000313" key="7">
    <source>
        <dbReference type="Proteomes" id="UP000228934"/>
    </source>
</evidence>
<feature type="non-terminal residue" evidence="6">
    <location>
        <position position="1"/>
    </location>
</feature>
<evidence type="ECO:0000256" key="4">
    <source>
        <dbReference type="ARBA" id="ARBA00023242"/>
    </source>
</evidence>
<keyword evidence="1" id="KW-0805">Transcription regulation</keyword>
<dbReference type="Proteomes" id="UP000228934">
    <property type="component" value="Unassembled WGS sequence"/>
</dbReference>
<reference evidence="7" key="1">
    <citation type="journal article" date="2017" name="Nat. Commun.">
        <title>The North American bullfrog draft genome provides insight into hormonal regulation of long noncoding RNA.</title>
        <authorList>
            <person name="Hammond S.A."/>
            <person name="Warren R.L."/>
            <person name="Vandervalk B.P."/>
            <person name="Kucuk E."/>
            <person name="Khan H."/>
            <person name="Gibb E.A."/>
            <person name="Pandoh P."/>
            <person name="Kirk H."/>
            <person name="Zhao Y."/>
            <person name="Jones M."/>
            <person name="Mungall A.J."/>
            <person name="Coope R."/>
            <person name="Pleasance S."/>
            <person name="Moore R.A."/>
            <person name="Holt R.A."/>
            <person name="Round J.M."/>
            <person name="Ohora S."/>
            <person name="Walle B.V."/>
            <person name="Veldhoen N."/>
            <person name="Helbing C.C."/>
            <person name="Birol I."/>
        </authorList>
    </citation>
    <scope>NUCLEOTIDE SEQUENCE [LARGE SCALE GENOMIC DNA]</scope>
</reference>
<dbReference type="GO" id="GO:0019185">
    <property type="term" value="C:snRNA-activating protein complex"/>
    <property type="evidence" value="ECO:0007669"/>
    <property type="project" value="TreeGrafter"/>
</dbReference>
<accession>A0A2G9RJN6</accession>
<keyword evidence="3" id="KW-0804">Transcription</keyword>
<dbReference type="PANTHER" id="PTHR46621">
    <property type="entry name" value="SNRNA-ACTIVATING PROTEIN COMPLEX SUBUNIT 4"/>
    <property type="match status" value="1"/>
</dbReference>
<dbReference type="PANTHER" id="PTHR46621:SF1">
    <property type="entry name" value="SNRNA-ACTIVATING PROTEIN COMPLEX SUBUNIT 4"/>
    <property type="match status" value="1"/>
</dbReference>
<dbReference type="GO" id="GO:0001006">
    <property type="term" value="F:RNA polymerase III type 3 promoter sequence-specific DNA binding"/>
    <property type="evidence" value="ECO:0007669"/>
    <property type="project" value="TreeGrafter"/>
</dbReference>
<evidence type="ECO:0000256" key="3">
    <source>
        <dbReference type="ARBA" id="ARBA00023163"/>
    </source>
</evidence>
<evidence type="ECO:0000256" key="5">
    <source>
        <dbReference type="SAM" id="Coils"/>
    </source>
</evidence>